<dbReference type="PANTHER" id="PTHR11804:SF84">
    <property type="entry name" value="SACCHAROLYSIN"/>
    <property type="match status" value="1"/>
</dbReference>
<organism evidence="9 10">
    <name type="scientific">Nocardioides islandensis</name>
    <dbReference type="NCBI Taxonomy" id="433663"/>
    <lineage>
        <taxon>Bacteria</taxon>
        <taxon>Bacillati</taxon>
        <taxon>Actinomycetota</taxon>
        <taxon>Actinomycetes</taxon>
        <taxon>Propionibacteriales</taxon>
        <taxon>Nocardioidaceae</taxon>
        <taxon>Nocardioides</taxon>
    </lineage>
</organism>
<evidence type="ECO:0000259" key="8">
    <source>
        <dbReference type="Pfam" id="PF01432"/>
    </source>
</evidence>
<keyword evidence="2 7" id="KW-0645">Protease</keyword>
<evidence type="ECO:0000256" key="6">
    <source>
        <dbReference type="ARBA" id="ARBA00023049"/>
    </source>
</evidence>
<dbReference type="CDD" id="cd06455">
    <property type="entry name" value="M3A_TOP"/>
    <property type="match status" value="1"/>
</dbReference>
<dbReference type="InterPro" id="IPR045090">
    <property type="entry name" value="Pept_M3A_M3B"/>
</dbReference>
<proteinExistence type="inferred from homology"/>
<keyword evidence="4 7" id="KW-0378">Hydrolase</keyword>
<evidence type="ECO:0000256" key="4">
    <source>
        <dbReference type="ARBA" id="ARBA00022801"/>
    </source>
</evidence>
<comment type="cofactor">
    <cofactor evidence="7">
        <name>Zn(2+)</name>
        <dbReference type="ChEBI" id="CHEBI:29105"/>
    </cofactor>
    <text evidence="7">Binds 1 zinc ion.</text>
</comment>
<evidence type="ECO:0000313" key="10">
    <source>
        <dbReference type="Proteomes" id="UP000640489"/>
    </source>
</evidence>
<dbReference type="Gene3D" id="3.40.390.10">
    <property type="entry name" value="Collagenase (Catalytic Domain)"/>
    <property type="match status" value="1"/>
</dbReference>
<dbReference type="GO" id="GO:0006518">
    <property type="term" value="P:peptide metabolic process"/>
    <property type="evidence" value="ECO:0007669"/>
    <property type="project" value="TreeGrafter"/>
</dbReference>
<dbReference type="Gene3D" id="1.20.1050.40">
    <property type="entry name" value="Endopeptidase. Chain P, domain 1"/>
    <property type="match status" value="1"/>
</dbReference>
<dbReference type="PANTHER" id="PTHR11804">
    <property type="entry name" value="PROTEASE M3 THIMET OLIGOPEPTIDASE-RELATED"/>
    <property type="match status" value="1"/>
</dbReference>
<dbReference type="GO" id="GO:0004222">
    <property type="term" value="F:metalloendopeptidase activity"/>
    <property type="evidence" value="ECO:0007669"/>
    <property type="project" value="InterPro"/>
</dbReference>
<dbReference type="InterPro" id="IPR024080">
    <property type="entry name" value="Neurolysin/TOP_N"/>
</dbReference>
<dbReference type="GO" id="GO:0006508">
    <property type="term" value="P:proteolysis"/>
    <property type="evidence" value="ECO:0007669"/>
    <property type="project" value="UniProtKB-KW"/>
</dbReference>
<keyword evidence="10" id="KW-1185">Reference proteome</keyword>
<name>A0A930VEE8_9ACTN</name>
<protein>
    <submittedName>
        <fullName evidence="9">Zn-dependent oligopeptidase</fullName>
    </submittedName>
</protein>
<dbReference type="GO" id="GO:0046872">
    <property type="term" value="F:metal ion binding"/>
    <property type="evidence" value="ECO:0007669"/>
    <property type="project" value="UniProtKB-UniRule"/>
</dbReference>
<comment type="similarity">
    <text evidence="1 7">Belongs to the peptidase M3 family.</text>
</comment>
<dbReference type="Proteomes" id="UP000640489">
    <property type="component" value="Unassembled WGS sequence"/>
</dbReference>
<evidence type="ECO:0000256" key="7">
    <source>
        <dbReference type="RuleBase" id="RU003435"/>
    </source>
</evidence>
<dbReference type="InterPro" id="IPR024079">
    <property type="entry name" value="MetalloPept_cat_dom_sf"/>
</dbReference>
<evidence type="ECO:0000256" key="2">
    <source>
        <dbReference type="ARBA" id="ARBA00022670"/>
    </source>
</evidence>
<dbReference type="InterPro" id="IPR001567">
    <property type="entry name" value="Pept_M3A_M3B_dom"/>
</dbReference>
<evidence type="ECO:0000256" key="1">
    <source>
        <dbReference type="ARBA" id="ARBA00006040"/>
    </source>
</evidence>
<keyword evidence="5 7" id="KW-0862">Zinc</keyword>
<dbReference type="Gene3D" id="1.10.1370.10">
    <property type="entry name" value="Neurolysin, domain 3"/>
    <property type="match status" value="1"/>
</dbReference>
<gene>
    <name evidence="9" type="ORF">ISU07_09950</name>
</gene>
<dbReference type="EMBL" id="JADKPN010000004">
    <property type="protein sequence ID" value="MBF4763448.1"/>
    <property type="molecule type" value="Genomic_DNA"/>
</dbReference>
<evidence type="ECO:0000256" key="3">
    <source>
        <dbReference type="ARBA" id="ARBA00022723"/>
    </source>
</evidence>
<evidence type="ECO:0000313" key="9">
    <source>
        <dbReference type="EMBL" id="MBF4763448.1"/>
    </source>
</evidence>
<accession>A0A930VEE8</accession>
<feature type="domain" description="Peptidase M3A/M3B catalytic" evidence="8">
    <location>
        <begin position="208"/>
        <end position="629"/>
    </location>
</feature>
<keyword evidence="3 7" id="KW-0479">Metal-binding</keyword>
<dbReference type="AlphaFoldDB" id="A0A930VEE8"/>
<keyword evidence="6 7" id="KW-0482">Metalloprotease</keyword>
<reference evidence="9" key="1">
    <citation type="submission" date="2020-11" db="EMBL/GenBank/DDBJ databases">
        <title>Nocardioides sp. nov., isolated from Soil of Cynanchum wilfordii Hemsley rhizosphere.</title>
        <authorList>
            <person name="Lee J.-S."/>
            <person name="Suh M.K."/>
            <person name="Kim J.-S."/>
        </authorList>
    </citation>
    <scope>NUCLEOTIDE SEQUENCE</scope>
    <source>
        <strain evidence="9">KCTC 19275</strain>
    </source>
</reference>
<dbReference type="SUPFAM" id="SSF55486">
    <property type="entry name" value="Metalloproteases ('zincins'), catalytic domain"/>
    <property type="match status" value="1"/>
</dbReference>
<dbReference type="Pfam" id="PF01432">
    <property type="entry name" value="Peptidase_M3"/>
    <property type="match status" value="1"/>
</dbReference>
<sequence>MTPVVLPAAADFADWLDQRCETGLRAARAAVDRLKGGEATSAIEALRIWDEGQTGMSNAIACGSVFSEVHPDEAVRARGDAAVQEVHKLDTELQLDRELYDVFAALDASTLDQSAARLLEKTLRDFRRSGVDRDDATRARIKEINEQLTTVGLQFRQNLRDDKRSFRISPDRLTGMPQDWLDSHEVDDDGLVTLTSEYPDAIPVRTFCTDREVRAQMVEAFLNIGWPSNDALLKEMFELREELAKLVGYDTWADYDADVKMIGKGPAIPEFIDRIAEVAQSSGERDRAVLLARLRQDHPGEDSIGGVDYPFYEELVRKEQYDVDAQVVRTYFDFQAVRAGLLDVTGRLFDLSYAPVTDVELWHPDVTAYDVELAGETLGRIFLDLHPRENKYNHAAQFTLTDGIAGRQLPEGILVCNFPKGLMEHDDVVTLFHEFGHLVHHILAGRVDWSRFSGVATEWDFVEAPSQLLEEWAWDAGVLQTFARNAEGEPIPADLVAAMKRADDFGKGYHARTQMFYAAMSYWFHTDRPSDLTAATISLQDKYSMFSYVPGTHMSAGFGHLEGYSSGYYTYMWSLVIAKDLFSAFDPEDLFAPEVAHRYRDLVLAPGGTRDAADLVEDFLGRPYTFDAYAAWLAR</sequence>
<dbReference type="InterPro" id="IPR024077">
    <property type="entry name" value="Neurolysin/TOP_dom2"/>
</dbReference>
<evidence type="ECO:0000256" key="5">
    <source>
        <dbReference type="ARBA" id="ARBA00022833"/>
    </source>
</evidence>
<comment type="caution">
    <text evidence="9">The sequence shown here is derived from an EMBL/GenBank/DDBJ whole genome shotgun (WGS) entry which is preliminary data.</text>
</comment>